<dbReference type="InterPro" id="IPR001173">
    <property type="entry name" value="Glyco_trans_2-like"/>
</dbReference>
<dbReference type="Proteomes" id="UP001151079">
    <property type="component" value="Unassembled WGS sequence"/>
</dbReference>
<dbReference type="Pfam" id="PF00535">
    <property type="entry name" value="Glycos_transf_2"/>
    <property type="match status" value="1"/>
</dbReference>
<dbReference type="GO" id="GO:0016758">
    <property type="term" value="F:hexosyltransferase activity"/>
    <property type="evidence" value="ECO:0007669"/>
    <property type="project" value="UniProtKB-ARBA"/>
</dbReference>
<dbReference type="RefSeq" id="WP_264205571.1">
    <property type="nucleotide sequence ID" value="NZ_JAOZEW010000005.1"/>
</dbReference>
<evidence type="ECO:0000313" key="4">
    <source>
        <dbReference type="Proteomes" id="UP001151079"/>
    </source>
</evidence>
<protein>
    <submittedName>
        <fullName evidence="3">Glycosyltransferase family 2 protein</fullName>
    </submittedName>
</protein>
<dbReference type="InterPro" id="IPR029044">
    <property type="entry name" value="Nucleotide-diphossugar_trans"/>
</dbReference>
<reference evidence="3" key="1">
    <citation type="submission" date="2022-10" db="EMBL/GenBank/DDBJ databases">
        <title>Two novel species of Flavobacterium.</title>
        <authorList>
            <person name="Liu Q."/>
            <person name="Xin Y.-H."/>
        </authorList>
    </citation>
    <scope>NUCLEOTIDE SEQUENCE</scope>
    <source>
        <strain evidence="3">LS1R49</strain>
    </source>
</reference>
<gene>
    <name evidence="3" type="ORF">OIU83_07205</name>
</gene>
<organism evidence="3 4">
    <name type="scientific">Flavobacterium shii</name>
    <dbReference type="NCBI Taxonomy" id="2987687"/>
    <lineage>
        <taxon>Bacteria</taxon>
        <taxon>Pseudomonadati</taxon>
        <taxon>Bacteroidota</taxon>
        <taxon>Flavobacteriia</taxon>
        <taxon>Flavobacteriales</taxon>
        <taxon>Flavobacteriaceae</taxon>
        <taxon>Flavobacterium</taxon>
    </lineage>
</organism>
<evidence type="ECO:0000313" key="3">
    <source>
        <dbReference type="EMBL" id="MCV9927433.1"/>
    </source>
</evidence>
<dbReference type="SUPFAM" id="SSF53448">
    <property type="entry name" value="Nucleotide-diphospho-sugar transferases"/>
    <property type="match status" value="1"/>
</dbReference>
<dbReference type="CDD" id="cd00761">
    <property type="entry name" value="Glyco_tranf_GTA_type"/>
    <property type="match status" value="1"/>
</dbReference>
<keyword evidence="1" id="KW-1133">Transmembrane helix</keyword>
<dbReference type="PANTHER" id="PTHR22916">
    <property type="entry name" value="GLYCOSYLTRANSFERASE"/>
    <property type="match status" value="1"/>
</dbReference>
<dbReference type="PANTHER" id="PTHR22916:SF3">
    <property type="entry name" value="UDP-GLCNAC:BETAGAL BETA-1,3-N-ACETYLGLUCOSAMINYLTRANSFERASE-LIKE PROTEIN 1"/>
    <property type="match status" value="1"/>
</dbReference>
<feature type="domain" description="Glycosyltransferase 2-like" evidence="2">
    <location>
        <begin position="3"/>
        <end position="125"/>
    </location>
</feature>
<feature type="transmembrane region" description="Helical" evidence="1">
    <location>
        <begin position="231"/>
        <end position="250"/>
    </location>
</feature>
<keyword evidence="1" id="KW-0472">Membrane</keyword>
<evidence type="ECO:0000256" key="1">
    <source>
        <dbReference type="SAM" id="Phobius"/>
    </source>
</evidence>
<keyword evidence="1" id="KW-0812">Transmembrane</keyword>
<comment type="caution">
    <text evidence="3">The sequence shown here is derived from an EMBL/GenBank/DDBJ whole genome shotgun (WGS) entry which is preliminary data.</text>
</comment>
<evidence type="ECO:0000259" key="2">
    <source>
        <dbReference type="Pfam" id="PF00535"/>
    </source>
</evidence>
<sequence length="259" mass="30132">MISVIIPTYNSANTALIAIKSVIYQTYQNWNIIIIDDGSEDNTFVVINDFLKTLPHNISDKIKLVQQSNQGPSSARNLGLTFSEGEYIAFLDSDDEWSKDKLEVQMKYMENDKSLYLCSTAFGKKRIKHNLECQYISFNKLLFSNYFSTPSVLLRAKVLDNYNFDISQKFAEDYRLWLLIAYNHKCLYVNRVLVNNQSNKRDYGESGLSSNLWEMEKGELSNFIFLYKNSMINIVTFLACSFFSIFKFNIRLIKSKLLF</sequence>
<dbReference type="Gene3D" id="3.90.550.10">
    <property type="entry name" value="Spore Coat Polysaccharide Biosynthesis Protein SpsA, Chain A"/>
    <property type="match status" value="1"/>
</dbReference>
<accession>A0A9X3C6X8</accession>
<keyword evidence="4" id="KW-1185">Reference proteome</keyword>
<dbReference type="EMBL" id="JAOZEW010000005">
    <property type="protein sequence ID" value="MCV9927433.1"/>
    <property type="molecule type" value="Genomic_DNA"/>
</dbReference>
<proteinExistence type="predicted"/>
<name>A0A9X3C6X8_9FLAO</name>
<dbReference type="AlphaFoldDB" id="A0A9X3C6X8"/>